<keyword evidence="3" id="KW-0255">Endonuclease</keyword>
<evidence type="ECO:0000313" key="7">
    <source>
        <dbReference type="Proteomes" id="UP000054928"/>
    </source>
</evidence>
<sequence>MLGFHKQMDNRIKLLEEILSFRMQGVEFDNGDMYVDGHKAASDVRDEFVSVTEKLMDELAQCYNVLPQLDINNTIDHRPEGDEKWFLENEKTVTQFCRKLAAERPLKDIRDEYNYPKKKGIKDECSRLLEASTMKSRRGFAIQRLMNAMRQAHADGWFIVFDTLTLADDRLEAFYDNPNALRDYFRDIGRMVLAAEGRKANDSHADCYQYFCVPEYGTANGRLHFHAVHFMRTLPTGSVDPNFGRRVRNRRQLNSLQNTWPYGYSMPIAVRYTQDAFSRSGWLWPVDAKGEPLKATSYMAVGFYVAKYVNKKSDMDLAAKGLGAKEWNNSLKTKLSLLPKKLFRIRMSRNFGMKMLTMTNLSTECLIQLTKLGYDATPFNQILKQNAKREMRLRLGKVTVADVLAAQPVTTNLLKFMRASIKMIGVSNLQSFIASMTQKLTLSDISDESKNYLDKAGITTACLRIKSKWTAGGK</sequence>
<dbReference type="STRING" id="4781.A0A0P1B1Y2"/>
<dbReference type="GO" id="GO:0016787">
    <property type="term" value="F:hydrolase activity"/>
    <property type="evidence" value="ECO:0007669"/>
    <property type="project" value="UniProtKB-KW"/>
</dbReference>
<dbReference type="OrthoDB" id="5274795at2759"/>
<evidence type="ECO:0000256" key="2">
    <source>
        <dbReference type="ARBA" id="ARBA00022722"/>
    </source>
</evidence>
<evidence type="ECO:0000313" key="6">
    <source>
        <dbReference type="EMBL" id="CEG48697.1"/>
    </source>
</evidence>
<keyword evidence="4" id="KW-0378">Hydrolase</keyword>
<name>A0A0P1B1Y2_PLAHL</name>
<accession>A0A0P1B1Y2</accession>
<dbReference type="Proteomes" id="UP000054928">
    <property type="component" value="Unassembled WGS sequence"/>
</dbReference>
<reference evidence="7" key="1">
    <citation type="submission" date="2014-09" db="EMBL/GenBank/DDBJ databases">
        <authorList>
            <person name="Sharma Rahul"/>
            <person name="Thines Marco"/>
        </authorList>
    </citation>
    <scope>NUCLEOTIDE SEQUENCE [LARGE SCALE GENOMIC DNA]</scope>
</reference>
<keyword evidence="2" id="KW-0540">Nuclease</keyword>
<evidence type="ECO:0000256" key="4">
    <source>
        <dbReference type="ARBA" id="ARBA00022801"/>
    </source>
</evidence>
<dbReference type="GO" id="GO:0004519">
    <property type="term" value="F:endonuclease activity"/>
    <property type="evidence" value="ECO:0007669"/>
    <property type="project" value="UniProtKB-KW"/>
</dbReference>
<dbReference type="InterPro" id="IPR008766">
    <property type="entry name" value="Replication_gene_A-like"/>
</dbReference>
<keyword evidence="7" id="KW-1185">Reference proteome</keyword>
<dbReference type="Pfam" id="PF05840">
    <property type="entry name" value="Phage_GPA"/>
    <property type="match status" value="1"/>
</dbReference>
<feature type="domain" description="Replication gene A protein-like" evidence="5">
    <location>
        <begin position="37"/>
        <end position="315"/>
    </location>
</feature>
<keyword evidence="1" id="KW-0235">DNA replication</keyword>
<evidence type="ECO:0000256" key="1">
    <source>
        <dbReference type="ARBA" id="ARBA00022705"/>
    </source>
</evidence>
<evidence type="ECO:0000256" key="3">
    <source>
        <dbReference type="ARBA" id="ARBA00022759"/>
    </source>
</evidence>
<evidence type="ECO:0000259" key="5">
    <source>
        <dbReference type="Pfam" id="PF05840"/>
    </source>
</evidence>
<dbReference type="EMBL" id="CCYD01003020">
    <property type="protein sequence ID" value="CEG48697.1"/>
    <property type="molecule type" value="Genomic_DNA"/>
</dbReference>
<dbReference type="RefSeq" id="XP_024585066.1">
    <property type="nucleotide sequence ID" value="XM_024719804.1"/>
</dbReference>
<dbReference type="AlphaFoldDB" id="A0A0P1B1Y2"/>
<dbReference type="GO" id="GO:0006260">
    <property type="term" value="P:DNA replication"/>
    <property type="evidence" value="ECO:0007669"/>
    <property type="project" value="UniProtKB-KW"/>
</dbReference>
<organism evidence="6 7">
    <name type="scientific">Plasmopara halstedii</name>
    <name type="common">Downy mildew of sunflower</name>
    <dbReference type="NCBI Taxonomy" id="4781"/>
    <lineage>
        <taxon>Eukaryota</taxon>
        <taxon>Sar</taxon>
        <taxon>Stramenopiles</taxon>
        <taxon>Oomycota</taxon>
        <taxon>Peronosporomycetes</taxon>
        <taxon>Peronosporales</taxon>
        <taxon>Peronosporaceae</taxon>
        <taxon>Plasmopara</taxon>
    </lineage>
</organism>
<dbReference type="GeneID" id="36401565"/>
<protein>
    <submittedName>
        <fullName evidence="6">Replication-associated protein a</fullName>
    </submittedName>
</protein>
<proteinExistence type="predicted"/>